<dbReference type="PANTHER" id="PTHR43329">
    <property type="entry name" value="EPOXIDE HYDROLASE"/>
    <property type="match status" value="1"/>
</dbReference>
<reference evidence="3 4" key="1">
    <citation type="submission" date="2020-03" db="EMBL/GenBank/DDBJ databases">
        <title>Two novel Motilibacter sp.</title>
        <authorList>
            <person name="Liu S."/>
        </authorList>
    </citation>
    <scope>NUCLEOTIDE SEQUENCE [LARGE SCALE GENOMIC DNA]</scope>
    <source>
        <strain evidence="3 4">E257</strain>
    </source>
</reference>
<proteinExistence type="predicted"/>
<dbReference type="EMBL" id="JAANNP010000101">
    <property type="protein sequence ID" value="NHC16161.1"/>
    <property type="molecule type" value="Genomic_DNA"/>
</dbReference>
<dbReference type="InterPro" id="IPR029058">
    <property type="entry name" value="AB_hydrolase_fold"/>
</dbReference>
<evidence type="ECO:0000256" key="1">
    <source>
        <dbReference type="ARBA" id="ARBA00022801"/>
    </source>
</evidence>
<evidence type="ECO:0000313" key="3">
    <source>
        <dbReference type="EMBL" id="NHC16161.1"/>
    </source>
</evidence>
<dbReference type="InterPro" id="IPR000073">
    <property type="entry name" value="AB_hydrolase_1"/>
</dbReference>
<feature type="domain" description="AB hydrolase-1" evidence="2">
    <location>
        <begin position="36"/>
        <end position="288"/>
    </location>
</feature>
<keyword evidence="1 3" id="KW-0378">Hydrolase</keyword>
<sequence>MEAPDASSVLRDGPWEHRMVTANGARFHVAEAGSGPLVLLLHGFPEFWWAWRHAIVALAGAGYRAAAMDLRGFGASDKPPRGYDPATLATDIAGVVRSLGAADAVVVGHGLGGMLAWSTAVAHPKVVRRLCAVSAPHPRRMREALRSDPGQVRLSGHVLGFQLPVLAERRLLRDDAAYVEHLLASWAAPGWPSAEEAAAYRAAVQVPGVAHCSLEYSRWAVRSLPRPDGARFARGMREPVRVPVLHLHGAADRAVLPRSAQGSGRYVEAPYRWRLLGGVGHFPHEEDPEAFAAELLGWLDDPEPDR</sequence>
<dbReference type="PRINTS" id="PR00412">
    <property type="entry name" value="EPOXHYDRLASE"/>
</dbReference>
<dbReference type="Pfam" id="PF00561">
    <property type="entry name" value="Abhydrolase_1"/>
    <property type="match status" value="1"/>
</dbReference>
<dbReference type="InterPro" id="IPR000639">
    <property type="entry name" value="Epox_hydrolase-like"/>
</dbReference>
<dbReference type="GO" id="GO:0016787">
    <property type="term" value="F:hydrolase activity"/>
    <property type="evidence" value="ECO:0007669"/>
    <property type="project" value="UniProtKB-KW"/>
</dbReference>
<gene>
    <name evidence="3" type="ORF">G9H71_20455</name>
</gene>
<protein>
    <submittedName>
        <fullName evidence="3">Alpha/beta hydrolase</fullName>
    </submittedName>
</protein>
<dbReference type="RefSeq" id="WP_166284629.1">
    <property type="nucleotide sequence ID" value="NZ_JAANNP010000101.1"/>
</dbReference>
<dbReference type="Gene3D" id="3.40.50.1820">
    <property type="entry name" value="alpha/beta hydrolase"/>
    <property type="match status" value="1"/>
</dbReference>
<keyword evidence="4" id="KW-1185">Reference proteome</keyword>
<accession>A0ABX0H1E6</accession>
<evidence type="ECO:0000313" key="4">
    <source>
        <dbReference type="Proteomes" id="UP000800981"/>
    </source>
</evidence>
<name>A0ABX0H1E6_9ACTN</name>
<comment type="caution">
    <text evidence="3">The sequence shown here is derived from an EMBL/GenBank/DDBJ whole genome shotgun (WGS) entry which is preliminary data.</text>
</comment>
<dbReference type="SUPFAM" id="SSF53474">
    <property type="entry name" value="alpha/beta-Hydrolases"/>
    <property type="match status" value="1"/>
</dbReference>
<evidence type="ECO:0000259" key="2">
    <source>
        <dbReference type="Pfam" id="PF00561"/>
    </source>
</evidence>
<dbReference type="PRINTS" id="PR00111">
    <property type="entry name" value="ABHYDROLASE"/>
</dbReference>
<dbReference type="Proteomes" id="UP000800981">
    <property type="component" value="Unassembled WGS sequence"/>
</dbReference>
<organism evidence="3 4">
    <name type="scientific">Motilibacter deserti</name>
    <dbReference type="NCBI Taxonomy" id="2714956"/>
    <lineage>
        <taxon>Bacteria</taxon>
        <taxon>Bacillati</taxon>
        <taxon>Actinomycetota</taxon>
        <taxon>Actinomycetes</taxon>
        <taxon>Motilibacterales</taxon>
        <taxon>Motilibacteraceae</taxon>
        <taxon>Motilibacter</taxon>
    </lineage>
</organism>